<keyword evidence="3" id="KW-0413">Isomerase</keyword>
<gene>
    <name evidence="4" type="ORF">OKIOD_LOCUS6841</name>
</gene>
<evidence type="ECO:0000256" key="1">
    <source>
        <dbReference type="ARBA" id="ARBA00004275"/>
    </source>
</evidence>
<dbReference type="Pfam" id="PF00378">
    <property type="entry name" value="ECH_1"/>
    <property type="match status" value="1"/>
</dbReference>
<keyword evidence="5" id="KW-1185">Reference proteome</keyword>
<evidence type="ECO:0000256" key="2">
    <source>
        <dbReference type="ARBA" id="ARBA00023140"/>
    </source>
</evidence>
<proteinExistence type="predicted"/>
<dbReference type="SUPFAM" id="SSF52096">
    <property type="entry name" value="ClpP/crotonase"/>
    <property type="match status" value="1"/>
</dbReference>
<dbReference type="Gene3D" id="3.90.226.10">
    <property type="entry name" value="2-enoyl-CoA Hydratase, Chain A, domain 1"/>
    <property type="match status" value="1"/>
</dbReference>
<dbReference type="EMBL" id="OU015569">
    <property type="protein sequence ID" value="CAG5097902.1"/>
    <property type="molecule type" value="Genomic_DNA"/>
</dbReference>
<dbReference type="InterPro" id="IPR051053">
    <property type="entry name" value="ECH/Chromodomain_protein"/>
</dbReference>
<sequence>MLGRSVIFGLRQQARFTSFETIKYEKIGKVGLITLNRPKKLNAMNTTTYSEVDQALRKISLDDDLTVAAITGTGKYFTSGNDMGDGMKRMMESDLTPEEVSAQNTETFKSLVGTLIDFEKPLAALVNGPAIGIGVTVLPHADFVWSSDDATFRTPFTQIGLVPEACSSYLLPQVLGSANASEMLLFGTQFTAQELKRLGLVSRIFEKDDFMKKSMRLGKSLIKSKEVRDTLHQVNANECEVLATRYTSEEVIEAVMRFNSRK</sequence>
<evidence type="ECO:0000256" key="3">
    <source>
        <dbReference type="ARBA" id="ARBA00023235"/>
    </source>
</evidence>
<evidence type="ECO:0000313" key="4">
    <source>
        <dbReference type="EMBL" id="CAG5097902.1"/>
    </source>
</evidence>
<dbReference type="Proteomes" id="UP001158576">
    <property type="component" value="Chromosome XSR"/>
</dbReference>
<keyword evidence="2" id="KW-0576">Peroxisome</keyword>
<accession>A0ABN7SGC6</accession>
<evidence type="ECO:0000313" key="5">
    <source>
        <dbReference type="Proteomes" id="UP001158576"/>
    </source>
</evidence>
<dbReference type="PANTHER" id="PTHR43684">
    <property type="match status" value="1"/>
</dbReference>
<reference evidence="4 5" key="1">
    <citation type="submission" date="2021-04" db="EMBL/GenBank/DDBJ databases">
        <authorList>
            <person name="Bliznina A."/>
        </authorList>
    </citation>
    <scope>NUCLEOTIDE SEQUENCE [LARGE SCALE GENOMIC DNA]</scope>
</reference>
<dbReference type="CDD" id="cd06558">
    <property type="entry name" value="crotonase-like"/>
    <property type="match status" value="1"/>
</dbReference>
<dbReference type="InterPro" id="IPR014748">
    <property type="entry name" value="Enoyl-CoA_hydra_C"/>
</dbReference>
<dbReference type="InterPro" id="IPR029045">
    <property type="entry name" value="ClpP/crotonase-like_dom_sf"/>
</dbReference>
<protein>
    <submittedName>
        <fullName evidence="4">Oidioi.mRNA.OKI2018_I69.XSR.g15283.t1.cds</fullName>
    </submittedName>
</protein>
<name>A0ABN7SGC6_OIKDI</name>
<comment type="subcellular location">
    <subcellularLocation>
        <location evidence="1">Peroxisome</location>
    </subcellularLocation>
</comment>
<organism evidence="4 5">
    <name type="scientific">Oikopleura dioica</name>
    <name type="common">Tunicate</name>
    <dbReference type="NCBI Taxonomy" id="34765"/>
    <lineage>
        <taxon>Eukaryota</taxon>
        <taxon>Metazoa</taxon>
        <taxon>Chordata</taxon>
        <taxon>Tunicata</taxon>
        <taxon>Appendicularia</taxon>
        <taxon>Copelata</taxon>
        <taxon>Oikopleuridae</taxon>
        <taxon>Oikopleura</taxon>
    </lineage>
</organism>
<dbReference type="Gene3D" id="1.10.12.10">
    <property type="entry name" value="Lyase 2-enoyl-coa Hydratase, Chain A, domain 2"/>
    <property type="match status" value="1"/>
</dbReference>
<dbReference type="PANTHER" id="PTHR43684:SF1">
    <property type="entry name" value="ENOYL-COA DELTA ISOMERASE 2"/>
    <property type="match status" value="1"/>
</dbReference>
<dbReference type="InterPro" id="IPR001753">
    <property type="entry name" value="Enoyl-CoA_hydra/iso"/>
</dbReference>